<evidence type="ECO:0000313" key="11">
    <source>
        <dbReference type="Proteomes" id="UP000238350"/>
    </source>
</evidence>
<evidence type="ECO:0000256" key="1">
    <source>
        <dbReference type="ARBA" id="ARBA00001946"/>
    </source>
</evidence>
<keyword evidence="11" id="KW-1185">Reference proteome</keyword>
<dbReference type="InterPro" id="IPR003846">
    <property type="entry name" value="SelO"/>
</dbReference>
<accession>A0A2T0FNJ6</accession>
<reference evidence="10 11" key="1">
    <citation type="submission" date="2017-04" db="EMBL/GenBank/DDBJ databases">
        <title>Genome sequencing of [Candida] sorbophila.</title>
        <authorList>
            <person name="Ahn J.O."/>
        </authorList>
    </citation>
    <scope>NUCLEOTIDE SEQUENCE [LARGE SCALE GENOMIC DNA]</scope>
    <source>
        <strain evidence="10 11">DS02</strain>
    </source>
</reference>
<dbReference type="PANTHER" id="PTHR32057">
    <property type="entry name" value="PROTEIN ADENYLYLTRANSFERASE SELO, MITOCHONDRIAL"/>
    <property type="match status" value="1"/>
</dbReference>
<dbReference type="Pfam" id="PF02696">
    <property type="entry name" value="SelO"/>
    <property type="match status" value="1"/>
</dbReference>
<dbReference type="AlphaFoldDB" id="A0A2T0FNJ6"/>
<name>A0A2T0FNJ6_9ASCO</name>
<dbReference type="GeneID" id="36517931"/>
<dbReference type="EMBL" id="NDIQ01000022">
    <property type="protein sequence ID" value="PRT56563.1"/>
    <property type="molecule type" value="Genomic_DNA"/>
</dbReference>
<dbReference type="GO" id="GO:0005739">
    <property type="term" value="C:mitochondrion"/>
    <property type="evidence" value="ECO:0007669"/>
    <property type="project" value="TreeGrafter"/>
</dbReference>
<evidence type="ECO:0000256" key="3">
    <source>
        <dbReference type="ARBA" id="ARBA00022679"/>
    </source>
</evidence>
<comment type="cofactor">
    <cofactor evidence="1">
        <name>Mg(2+)</name>
        <dbReference type="ChEBI" id="CHEBI:18420"/>
    </cofactor>
</comment>
<dbReference type="PANTHER" id="PTHR32057:SF14">
    <property type="entry name" value="PROTEIN ADENYLYLTRANSFERASE SELO, MITOCHONDRIAL"/>
    <property type="match status" value="1"/>
</dbReference>
<dbReference type="STRING" id="45607.A0A2T0FNJ6"/>
<keyword evidence="5" id="KW-0479">Metal-binding</keyword>
<comment type="similarity">
    <text evidence="2">Belongs to the SELO family.</text>
</comment>
<proteinExistence type="inferred from homology"/>
<evidence type="ECO:0000256" key="4">
    <source>
        <dbReference type="ARBA" id="ARBA00022695"/>
    </source>
</evidence>
<dbReference type="Proteomes" id="UP000238350">
    <property type="component" value="Unassembled WGS sequence"/>
</dbReference>
<dbReference type="HAMAP" id="MF_00692">
    <property type="entry name" value="SelO"/>
    <property type="match status" value="1"/>
</dbReference>
<evidence type="ECO:0000256" key="8">
    <source>
        <dbReference type="ARBA" id="ARBA00022842"/>
    </source>
</evidence>
<keyword evidence="8" id="KW-0460">Magnesium</keyword>
<protein>
    <recommendedName>
        <fullName evidence="9">Selenoprotein O</fullName>
    </recommendedName>
</protein>
<comment type="caution">
    <text evidence="10">The sequence shown here is derived from an EMBL/GenBank/DDBJ whole genome shotgun (WGS) entry which is preliminary data.</text>
</comment>
<keyword evidence="6" id="KW-0547">Nucleotide-binding</keyword>
<organism evidence="10 11">
    <name type="scientific">Wickerhamiella sorbophila</name>
    <dbReference type="NCBI Taxonomy" id="45607"/>
    <lineage>
        <taxon>Eukaryota</taxon>
        <taxon>Fungi</taxon>
        <taxon>Dikarya</taxon>
        <taxon>Ascomycota</taxon>
        <taxon>Saccharomycotina</taxon>
        <taxon>Dipodascomycetes</taxon>
        <taxon>Dipodascales</taxon>
        <taxon>Trichomonascaceae</taxon>
        <taxon>Wickerhamiella</taxon>
    </lineage>
</organism>
<keyword evidence="4" id="KW-0548">Nucleotidyltransferase</keyword>
<evidence type="ECO:0000256" key="7">
    <source>
        <dbReference type="ARBA" id="ARBA00022840"/>
    </source>
</evidence>
<sequence>MTWLKTVPKTATFTKYMPPDPSVPTIESAEEAKDQLQRKARLVNGAFTWVKPAKRDVYNLRWVFPAALETLDIPVSDTQEKLFVDTFAGQHVFTSPELYPWAQNYAGYQFGNWAGQLGDGRAISLFEVRNPNSGIRYEIQLKGAGLTPYSRFADGLAVLRSSIREALASESLHALGIPTTRVLALTDLPETKARRERTETCAIVTRFAESWVRIGTFDLYHSRNDRENVRQLADYCIDQVLSLDTSGATADQNRYYHLFKEITTRNCKMIAQCQAYGFLNGVLNTDNTSVLGLSMDYGPFAFMDNFDFSFTPNHDDGELRYSYRNTPTMIWWNCVRLGEALGELMGASDVDDAGFIENGTTDKAARRAVAERATKLIMDMGEEYQALYESEFTSVMCRRLGLLTVEKDDYDELISPLLEMMEKSEVEYNGFFRKLGSVAFFNGSLTSGSVFLPKNRAQLPNLSVEDATSAIDDWLVLYAARLETEKNTDDADRKSRTSKVNPNFVLKNWVLQDIISKAQAGDWAPFNAVAKMTVSPFESSWDVGYENYLDETPTDSRGITCSCSS</sequence>
<keyword evidence="3" id="KW-0808">Transferase</keyword>
<dbReference type="GO" id="GO:0070733">
    <property type="term" value="F:AMPylase activity"/>
    <property type="evidence" value="ECO:0007669"/>
    <property type="project" value="TreeGrafter"/>
</dbReference>
<dbReference type="RefSeq" id="XP_024666508.1">
    <property type="nucleotide sequence ID" value="XM_024810740.1"/>
</dbReference>
<dbReference type="GO" id="GO:0046872">
    <property type="term" value="F:metal ion binding"/>
    <property type="evidence" value="ECO:0007669"/>
    <property type="project" value="UniProtKB-KW"/>
</dbReference>
<gene>
    <name evidence="10" type="ORF">B9G98_04183</name>
</gene>
<dbReference type="GO" id="GO:0005524">
    <property type="term" value="F:ATP binding"/>
    <property type="evidence" value="ECO:0007669"/>
    <property type="project" value="UniProtKB-KW"/>
</dbReference>
<evidence type="ECO:0000256" key="9">
    <source>
        <dbReference type="ARBA" id="ARBA00031547"/>
    </source>
</evidence>
<evidence type="ECO:0000256" key="5">
    <source>
        <dbReference type="ARBA" id="ARBA00022723"/>
    </source>
</evidence>
<evidence type="ECO:0000313" key="10">
    <source>
        <dbReference type="EMBL" id="PRT56563.1"/>
    </source>
</evidence>
<evidence type="ECO:0000256" key="6">
    <source>
        <dbReference type="ARBA" id="ARBA00022741"/>
    </source>
</evidence>
<keyword evidence="7" id="KW-0067">ATP-binding</keyword>
<dbReference type="OrthoDB" id="10254721at2759"/>
<evidence type="ECO:0000256" key="2">
    <source>
        <dbReference type="ARBA" id="ARBA00009747"/>
    </source>
</evidence>